<dbReference type="InterPro" id="IPR002541">
    <property type="entry name" value="Cyt_c_assembly"/>
</dbReference>
<comment type="subcellular location">
    <subcellularLocation>
        <location evidence="1">Membrane</location>
        <topology evidence="1">Multi-pass membrane protein</topology>
    </subcellularLocation>
</comment>
<keyword evidence="5 7" id="KW-1133">Transmembrane helix</keyword>
<keyword evidence="6 7" id="KW-0472">Membrane</keyword>
<dbReference type="GO" id="GO:0015232">
    <property type="term" value="F:heme transmembrane transporter activity"/>
    <property type="evidence" value="ECO:0007669"/>
    <property type="project" value="InterPro"/>
</dbReference>
<dbReference type="GO" id="GO:0020037">
    <property type="term" value="F:heme binding"/>
    <property type="evidence" value="ECO:0007669"/>
    <property type="project" value="InterPro"/>
</dbReference>
<dbReference type="NCBIfam" id="TIGR01191">
    <property type="entry name" value="ccmC"/>
    <property type="match status" value="1"/>
</dbReference>
<feature type="domain" description="Cytochrome c assembly protein" evidence="8">
    <location>
        <begin position="29"/>
        <end position="184"/>
    </location>
</feature>
<gene>
    <name evidence="9" type="primary">ccmC</name>
    <name evidence="9" type="ORF">CI610_01001</name>
</gene>
<sequence>MKRIFFHQLGSPRWFFKTTGRWLPWLQAISGLMLCIGLIWGIAFTPADYLQGNSYRIIYIHVPVAFLAQSIYVLMALAGVIMLVWRIKIADMFIASCTPVGASFTLLALLTGSIWGKPTWGTWWVWDARLTSMLILLFLYLGIMALRSALKPKTAAKACSLMVIIGVINIPVIKFSVQWWSTLHQGSTLTLTEKPPIAPEMLWPLLFCIAAFYLFFISVMIARLHNEILARERRTYWVRQLFR</sequence>
<accession>A0A2H9T9V4</accession>
<feature type="transmembrane region" description="Helical" evidence="7">
    <location>
        <begin position="92"/>
        <end position="116"/>
    </location>
</feature>
<evidence type="ECO:0000259" key="8">
    <source>
        <dbReference type="Pfam" id="PF01578"/>
    </source>
</evidence>
<dbReference type="AlphaFoldDB" id="A0A2H9T9V4"/>
<dbReference type="Pfam" id="PF01578">
    <property type="entry name" value="Cytochrom_C_asm"/>
    <property type="match status" value="1"/>
</dbReference>
<keyword evidence="4" id="KW-0201">Cytochrome c-type biogenesis</keyword>
<evidence type="ECO:0000256" key="4">
    <source>
        <dbReference type="ARBA" id="ARBA00022748"/>
    </source>
</evidence>
<name>A0A2H9T9V4_9ZZZZ</name>
<organism evidence="9">
    <name type="scientific">invertebrate metagenome</name>
    <dbReference type="NCBI Taxonomy" id="1711999"/>
    <lineage>
        <taxon>unclassified sequences</taxon>
        <taxon>metagenomes</taxon>
        <taxon>organismal metagenomes</taxon>
    </lineage>
</organism>
<keyword evidence="3 7" id="KW-0812">Transmembrane</keyword>
<dbReference type="PANTHER" id="PTHR30071:SF1">
    <property type="entry name" value="CYTOCHROME B_B6 PROTEIN-RELATED"/>
    <property type="match status" value="1"/>
</dbReference>
<feature type="transmembrane region" description="Helical" evidence="7">
    <location>
        <begin position="57"/>
        <end position="85"/>
    </location>
</feature>
<proteinExistence type="inferred from homology"/>
<feature type="transmembrane region" description="Helical" evidence="7">
    <location>
        <begin position="201"/>
        <end position="224"/>
    </location>
</feature>
<protein>
    <submittedName>
        <fullName evidence="9">Heme exporter protein C</fullName>
    </submittedName>
</protein>
<feature type="transmembrane region" description="Helical" evidence="7">
    <location>
        <begin position="128"/>
        <end position="146"/>
    </location>
</feature>
<dbReference type="GO" id="GO:0017004">
    <property type="term" value="P:cytochrome complex assembly"/>
    <property type="evidence" value="ECO:0007669"/>
    <property type="project" value="UniProtKB-KW"/>
</dbReference>
<evidence type="ECO:0000256" key="5">
    <source>
        <dbReference type="ARBA" id="ARBA00022989"/>
    </source>
</evidence>
<evidence type="ECO:0000256" key="2">
    <source>
        <dbReference type="ARBA" id="ARBA00005840"/>
    </source>
</evidence>
<evidence type="ECO:0000256" key="1">
    <source>
        <dbReference type="ARBA" id="ARBA00004141"/>
    </source>
</evidence>
<comment type="similarity">
    <text evidence="2">Belongs to the CcmC/CycZ/HelC family.</text>
</comment>
<dbReference type="EMBL" id="NSIT01000036">
    <property type="protein sequence ID" value="PJE80020.1"/>
    <property type="molecule type" value="Genomic_DNA"/>
</dbReference>
<dbReference type="GO" id="GO:0005886">
    <property type="term" value="C:plasma membrane"/>
    <property type="evidence" value="ECO:0007669"/>
    <property type="project" value="TreeGrafter"/>
</dbReference>
<dbReference type="InterPro" id="IPR045062">
    <property type="entry name" value="Cyt_c_biogenesis_CcsA/CcmC"/>
</dbReference>
<evidence type="ECO:0000313" key="9">
    <source>
        <dbReference type="EMBL" id="PJE80020.1"/>
    </source>
</evidence>
<dbReference type="PRINTS" id="PR01386">
    <property type="entry name" value="CCMCBIOGNSIS"/>
</dbReference>
<comment type="caution">
    <text evidence="9">The sequence shown here is derived from an EMBL/GenBank/DDBJ whole genome shotgun (WGS) entry which is preliminary data.</text>
</comment>
<evidence type="ECO:0000256" key="7">
    <source>
        <dbReference type="SAM" id="Phobius"/>
    </source>
</evidence>
<feature type="transmembrane region" description="Helical" evidence="7">
    <location>
        <begin position="21"/>
        <end position="45"/>
    </location>
</feature>
<dbReference type="PANTHER" id="PTHR30071">
    <property type="entry name" value="HEME EXPORTER PROTEIN C"/>
    <property type="match status" value="1"/>
</dbReference>
<feature type="transmembrane region" description="Helical" evidence="7">
    <location>
        <begin position="158"/>
        <end position="181"/>
    </location>
</feature>
<dbReference type="InterPro" id="IPR003557">
    <property type="entry name" value="Cyt_c_biogenesis_CcmC"/>
</dbReference>
<reference evidence="9" key="1">
    <citation type="journal article" date="2017" name="Appl. Environ. Microbiol.">
        <title>Molecular characterization of an Endozoicomonas-like organism causing infection in king scallop Pecten maximus L.</title>
        <authorList>
            <person name="Cano I."/>
            <person name="van Aerle R."/>
            <person name="Ross S."/>
            <person name="Verner-Jeffreys D.W."/>
            <person name="Paley R.K."/>
            <person name="Rimmer G."/>
            <person name="Ryder D."/>
            <person name="Hooper P."/>
            <person name="Stone D."/>
            <person name="Feist S.W."/>
        </authorList>
    </citation>
    <scope>NUCLEOTIDE SEQUENCE</scope>
</reference>
<evidence type="ECO:0000256" key="3">
    <source>
        <dbReference type="ARBA" id="ARBA00022692"/>
    </source>
</evidence>
<evidence type="ECO:0000256" key="6">
    <source>
        <dbReference type="ARBA" id="ARBA00023136"/>
    </source>
</evidence>